<sequence>MKNLIANYLEKLQKATQEMEWSPVEVLAKALYQAVQKGRRVYLCGNGGSAGNAVHLANDFLYGIAPDGEAMKVEALPANSSVLTCLGNDIGYENIFSHQLKVKAETGDLLIVLSGSGNSPNILNALAMAKQKSMQSFAILGYSGGQAKTLADVAIHFPVDDMQIAEDTQLIVGHMLMQYLNQELARA</sequence>
<evidence type="ECO:0000313" key="3">
    <source>
        <dbReference type="Proteomes" id="UP001333710"/>
    </source>
</evidence>
<proteinExistence type="predicted"/>
<dbReference type="RefSeq" id="WP_338293875.1">
    <property type="nucleotide sequence ID" value="NZ_AP027272.1"/>
</dbReference>
<dbReference type="CDD" id="cd05006">
    <property type="entry name" value="SIS_GmhA"/>
    <property type="match status" value="1"/>
</dbReference>
<dbReference type="InterPro" id="IPR050099">
    <property type="entry name" value="SIS_GmhA/DiaA_subfam"/>
</dbReference>
<organism evidence="2 3">
    <name type="scientific">Planctobacterium marinum</name>
    <dbReference type="NCBI Taxonomy" id="1631968"/>
    <lineage>
        <taxon>Bacteria</taxon>
        <taxon>Pseudomonadati</taxon>
        <taxon>Pseudomonadota</taxon>
        <taxon>Gammaproteobacteria</taxon>
        <taxon>Alteromonadales</taxon>
        <taxon>Alteromonadaceae</taxon>
        <taxon>Planctobacterium</taxon>
    </lineage>
</organism>
<dbReference type="InterPro" id="IPR046348">
    <property type="entry name" value="SIS_dom_sf"/>
</dbReference>
<evidence type="ECO:0000313" key="2">
    <source>
        <dbReference type="EMBL" id="BDX07777.1"/>
    </source>
</evidence>
<dbReference type="InterPro" id="IPR001347">
    <property type="entry name" value="SIS_dom"/>
</dbReference>
<dbReference type="SUPFAM" id="SSF53697">
    <property type="entry name" value="SIS domain"/>
    <property type="match status" value="1"/>
</dbReference>
<keyword evidence="3" id="KW-1185">Reference proteome</keyword>
<name>A0AA48HQF8_9ALTE</name>
<accession>A0AA48HQF8</accession>
<dbReference type="Pfam" id="PF13580">
    <property type="entry name" value="SIS_2"/>
    <property type="match status" value="1"/>
</dbReference>
<dbReference type="AlphaFoldDB" id="A0AA48HQF8"/>
<feature type="domain" description="SIS" evidence="1">
    <location>
        <begin position="31"/>
        <end position="186"/>
    </location>
</feature>
<dbReference type="KEGG" id="pmaw:MACH26_32980"/>
<dbReference type="PROSITE" id="PS51464">
    <property type="entry name" value="SIS"/>
    <property type="match status" value="1"/>
</dbReference>
<gene>
    <name evidence="2" type="primary">gmhA_2</name>
    <name evidence="2" type="ORF">MACH26_32980</name>
</gene>
<dbReference type="GO" id="GO:1901135">
    <property type="term" value="P:carbohydrate derivative metabolic process"/>
    <property type="evidence" value="ECO:0007669"/>
    <property type="project" value="InterPro"/>
</dbReference>
<protein>
    <submittedName>
        <fullName evidence="2">Phosphoheptose isomerase</fullName>
    </submittedName>
</protein>
<dbReference type="InterPro" id="IPR035461">
    <property type="entry name" value="GmhA/DiaA"/>
</dbReference>
<evidence type="ECO:0000259" key="1">
    <source>
        <dbReference type="PROSITE" id="PS51464"/>
    </source>
</evidence>
<dbReference type="GO" id="GO:0097367">
    <property type="term" value="F:carbohydrate derivative binding"/>
    <property type="evidence" value="ECO:0007669"/>
    <property type="project" value="InterPro"/>
</dbReference>
<keyword evidence="2" id="KW-0413">Isomerase</keyword>
<dbReference type="EMBL" id="AP027272">
    <property type="protein sequence ID" value="BDX07777.1"/>
    <property type="molecule type" value="Genomic_DNA"/>
</dbReference>
<reference evidence="2" key="1">
    <citation type="submission" date="2023-01" db="EMBL/GenBank/DDBJ databases">
        <title>Complete genome sequence of Planctobacterium marinum strain Dej080120_11.</title>
        <authorList>
            <person name="Ueki S."/>
            <person name="Maruyama F."/>
        </authorList>
    </citation>
    <scope>NUCLEOTIDE SEQUENCE</scope>
    <source>
        <strain evidence="2">Dej080120_11</strain>
    </source>
</reference>
<dbReference type="PANTHER" id="PTHR30390">
    <property type="entry name" value="SEDOHEPTULOSE 7-PHOSPHATE ISOMERASE / DNAA INITIATOR-ASSOCIATING FACTOR FOR REPLICATION INITIATION"/>
    <property type="match status" value="1"/>
</dbReference>
<dbReference type="Proteomes" id="UP001333710">
    <property type="component" value="Chromosome"/>
</dbReference>
<dbReference type="GO" id="GO:0016853">
    <property type="term" value="F:isomerase activity"/>
    <property type="evidence" value="ECO:0007669"/>
    <property type="project" value="UniProtKB-KW"/>
</dbReference>
<dbReference type="PANTHER" id="PTHR30390:SF8">
    <property type="entry name" value="SUGAR ISOMERASE (SIS)"/>
    <property type="match status" value="1"/>
</dbReference>
<dbReference type="Gene3D" id="3.40.50.10490">
    <property type="entry name" value="Glucose-6-phosphate isomerase like protein, domain 1"/>
    <property type="match status" value="1"/>
</dbReference>